<reference evidence="1" key="1">
    <citation type="submission" date="2014-09" db="EMBL/GenBank/DDBJ databases">
        <authorList>
            <person name="Magalhaes I.L.F."/>
            <person name="Oliveira U."/>
            <person name="Santos F.R."/>
            <person name="Vidigal T.H.D.A."/>
            <person name="Brescovit A.D."/>
            <person name="Santos A.J."/>
        </authorList>
    </citation>
    <scope>NUCLEOTIDE SEQUENCE</scope>
    <source>
        <tissue evidence="1">Shoot tissue taken approximately 20 cm above the soil surface</tissue>
    </source>
</reference>
<dbReference type="AlphaFoldDB" id="A0A0A9BFM1"/>
<organism evidence="1">
    <name type="scientific">Arundo donax</name>
    <name type="common">Giant reed</name>
    <name type="synonym">Donax arundinaceus</name>
    <dbReference type="NCBI Taxonomy" id="35708"/>
    <lineage>
        <taxon>Eukaryota</taxon>
        <taxon>Viridiplantae</taxon>
        <taxon>Streptophyta</taxon>
        <taxon>Embryophyta</taxon>
        <taxon>Tracheophyta</taxon>
        <taxon>Spermatophyta</taxon>
        <taxon>Magnoliopsida</taxon>
        <taxon>Liliopsida</taxon>
        <taxon>Poales</taxon>
        <taxon>Poaceae</taxon>
        <taxon>PACMAD clade</taxon>
        <taxon>Arundinoideae</taxon>
        <taxon>Arundineae</taxon>
        <taxon>Arundo</taxon>
    </lineage>
</organism>
<protein>
    <submittedName>
        <fullName evidence="1">Uncharacterized protein</fullName>
    </submittedName>
</protein>
<sequence>MMQQQIALVVLVFFLLDMSVQNIHLHNYMMWSFS</sequence>
<accession>A0A0A9BFM1</accession>
<dbReference type="EMBL" id="GBRH01237860">
    <property type="protein sequence ID" value="JAD60035.1"/>
    <property type="molecule type" value="Transcribed_RNA"/>
</dbReference>
<reference evidence="1" key="2">
    <citation type="journal article" date="2015" name="Data Brief">
        <title>Shoot transcriptome of the giant reed, Arundo donax.</title>
        <authorList>
            <person name="Barrero R.A."/>
            <person name="Guerrero F.D."/>
            <person name="Moolhuijzen P."/>
            <person name="Goolsby J.A."/>
            <person name="Tidwell J."/>
            <person name="Bellgard S.E."/>
            <person name="Bellgard M.I."/>
        </authorList>
    </citation>
    <scope>NUCLEOTIDE SEQUENCE</scope>
    <source>
        <tissue evidence="1">Shoot tissue taken approximately 20 cm above the soil surface</tissue>
    </source>
</reference>
<evidence type="ECO:0000313" key="1">
    <source>
        <dbReference type="EMBL" id="JAD60035.1"/>
    </source>
</evidence>
<name>A0A0A9BFM1_ARUDO</name>
<proteinExistence type="predicted"/>